<organism evidence="12 13">
    <name type="scientific">Roseovarius tolerans</name>
    <dbReference type="NCBI Taxonomy" id="74031"/>
    <lineage>
        <taxon>Bacteria</taxon>
        <taxon>Pseudomonadati</taxon>
        <taxon>Pseudomonadota</taxon>
        <taxon>Alphaproteobacteria</taxon>
        <taxon>Rhodobacterales</taxon>
        <taxon>Roseobacteraceae</taxon>
        <taxon>Roseovarius</taxon>
    </lineage>
</organism>
<keyword evidence="8" id="KW-0505">Motor protein</keyword>
<evidence type="ECO:0000256" key="4">
    <source>
        <dbReference type="ARBA" id="ARBA00022701"/>
    </source>
</evidence>
<evidence type="ECO:0000256" key="5">
    <source>
        <dbReference type="ARBA" id="ARBA00022737"/>
    </source>
</evidence>
<feature type="transmembrane region" description="Helical" evidence="11">
    <location>
        <begin position="12"/>
        <end position="33"/>
    </location>
</feature>
<keyword evidence="3" id="KW-0963">Cytoplasm</keyword>
<keyword evidence="9" id="KW-0206">Cytoskeleton</keyword>
<keyword evidence="11" id="KW-0812">Transmembrane</keyword>
<evidence type="ECO:0000256" key="11">
    <source>
        <dbReference type="SAM" id="Phobius"/>
    </source>
</evidence>
<feature type="coiled-coil region" evidence="10">
    <location>
        <begin position="70"/>
        <end position="133"/>
    </location>
</feature>
<dbReference type="AlphaFoldDB" id="A0A1H7Z1U6"/>
<dbReference type="SUPFAM" id="SSF48452">
    <property type="entry name" value="TPR-like"/>
    <property type="match status" value="1"/>
</dbReference>
<proteinExistence type="inferred from homology"/>
<dbReference type="PANTHER" id="PTHR45783">
    <property type="entry name" value="KINESIN LIGHT CHAIN"/>
    <property type="match status" value="1"/>
</dbReference>
<dbReference type="GO" id="GO:0005737">
    <property type="term" value="C:cytoplasm"/>
    <property type="evidence" value="ECO:0007669"/>
    <property type="project" value="TreeGrafter"/>
</dbReference>
<keyword evidence="5" id="KW-0677">Repeat</keyword>
<dbReference type="Pfam" id="PF13424">
    <property type="entry name" value="TPR_12"/>
    <property type="match status" value="2"/>
</dbReference>
<dbReference type="InterPro" id="IPR002151">
    <property type="entry name" value="Kinesin_light"/>
</dbReference>
<evidence type="ECO:0000256" key="10">
    <source>
        <dbReference type="SAM" id="Coils"/>
    </source>
</evidence>
<dbReference type="GO" id="GO:0007018">
    <property type="term" value="P:microtubule-based movement"/>
    <property type="evidence" value="ECO:0007669"/>
    <property type="project" value="TreeGrafter"/>
</dbReference>
<protein>
    <submittedName>
        <fullName evidence="12">Tetratricopeptide repeat-containing protein</fullName>
    </submittedName>
</protein>
<evidence type="ECO:0000256" key="9">
    <source>
        <dbReference type="ARBA" id="ARBA00023212"/>
    </source>
</evidence>
<dbReference type="GO" id="GO:0005874">
    <property type="term" value="C:microtubule"/>
    <property type="evidence" value="ECO:0007669"/>
    <property type="project" value="UniProtKB-KW"/>
</dbReference>
<accession>A0A1H7Z1U6</accession>
<dbReference type="PANTHER" id="PTHR45783:SF3">
    <property type="entry name" value="KINESIN LIGHT CHAIN"/>
    <property type="match status" value="1"/>
</dbReference>
<comment type="subcellular location">
    <subcellularLocation>
        <location evidence="1">Cytoplasm</location>
        <location evidence="1">Cytoskeleton</location>
    </subcellularLocation>
</comment>
<evidence type="ECO:0000256" key="2">
    <source>
        <dbReference type="ARBA" id="ARBA00009622"/>
    </source>
</evidence>
<dbReference type="Gene3D" id="1.25.40.10">
    <property type="entry name" value="Tetratricopeptide repeat domain"/>
    <property type="match status" value="2"/>
</dbReference>
<dbReference type="SMART" id="SM00028">
    <property type="entry name" value="TPR"/>
    <property type="match status" value="5"/>
</dbReference>
<reference evidence="12 13" key="1">
    <citation type="submission" date="2016-10" db="EMBL/GenBank/DDBJ databases">
        <authorList>
            <person name="de Groot N.N."/>
        </authorList>
    </citation>
    <scope>NUCLEOTIDE SEQUENCE [LARGE SCALE GENOMIC DNA]</scope>
    <source>
        <strain evidence="12 13">DSM 11457</strain>
    </source>
</reference>
<evidence type="ECO:0000313" key="12">
    <source>
        <dbReference type="EMBL" id="SEM51528.1"/>
    </source>
</evidence>
<evidence type="ECO:0000256" key="1">
    <source>
        <dbReference type="ARBA" id="ARBA00004245"/>
    </source>
</evidence>
<dbReference type="InterPro" id="IPR019734">
    <property type="entry name" value="TPR_rpt"/>
</dbReference>
<dbReference type="Pfam" id="PF13432">
    <property type="entry name" value="TPR_16"/>
    <property type="match status" value="1"/>
</dbReference>
<comment type="similarity">
    <text evidence="2">Belongs to the kinesin light chain family.</text>
</comment>
<keyword evidence="11" id="KW-0472">Membrane</keyword>
<dbReference type="EMBL" id="FOBO01000005">
    <property type="protein sequence ID" value="SEM51528.1"/>
    <property type="molecule type" value="Genomic_DNA"/>
</dbReference>
<evidence type="ECO:0000256" key="7">
    <source>
        <dbReference type="ARBA" id="ARBA00023054"/>
    </source>
</evidence>
<evidence type="ECO:0000256" key="6">
    <source>
        <dbReference type="ARBA" id="ARBA00022803"/>
    </source>
</evidence>
<evidence type="ECO:0000256" key="8">
    <source>
        <dbReference type="ARBA" id="ARBA00023175"/>
    </source>
</evidence>
<dbReference type="PRINTS" id="PR00381">
    <property type="entry name" value="KINESINLIGHT"/>
</dbReference>
<sequence>MLDAFLGFLRTYAVELGSAGGLVAIVVFVWTIVKKPFSKPKPTQLASDTIDQIKPPQAKDGPALTVPEFIRLRRELKADLEAELAEAAEAEKSQLRARIAELEKQIANPDEALAEAQKRIKDLEAILDREANQIGADRIAEAKAALEQGDYSLADEIFAEIEAKNELAVQETARAAYGRGEVAEAEVRWGDAAGFYERSAELHPSFEALQKASDYCERAGRYEAALAWSARLVGFAKQHESQERYSIALNEHAVNSKSLGRYEEAEGLYREALEIDRATIGEGHSNYATSLNNLALVVEAQGRYAEADGLYREVLAIDRATIGERHQTYAIGLNNLAVVVQAQGRYAEAERLYREALEIGRATLGEGHPDYATRLNNLAGVLVKQGKPEVARPLFEQALEIFRTTLPPDHPHIGAVEGHIANLP</sequence>
<dbReference type="GO" id="GO:0005871">
    <property type="term" value="C:kinesin complex"/>
    <property type="evidence" value="ECO:0007669"/>
    <property type="project" value="InterPro"/>
</dbReference>
<gene>
    <name evidence="12" type="ORF">SAMN04488077_105152</name>
</gene>
<dbReference type="GO" id="GO:0019894">
    <property type="term" value="F:kinesin binding"/>
    <property type="evidence" value="ECO:0007669"/>
    <property type="project" value="TreeGrafter"/>
</dbReference>
<dbReference type="Proteomes" id="UP000182160">
    <property type="component" value="Unassembled WGS sequence"/>
</dbReference>
<keyword evidence="7 10" id="KW-0175">Coiled coil</keyword>
<keyword evidence="4" id="KW-0493">Microtubule</keyword>
<evidence type="ECO:0000256" key="3">
    <source>
        <dbReference type="ARBA" id="ARBA00022490"/>
    </source>
</evidence>
<evidence type="ECO:0000313" key="13">
    <source>
        <dbReference type="Proteomes" id="UP000182160"/>
    </source>
</evidence>
<keyword evidence="6" id="KW-0802">TPR repeat</keyword>
<name>A0A1H7Z1U6_9RHOB</name>
<keyword evidence="11" id="KW-1133">Transmembrane helix</keyword>
<dbReference type="InterPro" id="IPR011990">
    <property type="entry name" value="TPR-like_helical_dom_sf"/>
</dbReference>